<dbReference type="EMBL" id="AFYV02002328">
    <property type="protein sequence ID" value="KFG59016.1"/>
    <property type="molecule type" value="Genomic_DNA"/>
</dbReference>
<name>A0A086LQU8_TOXGO</name>
<evidence type="ECO:0000313" key="1">
    <source>
        <dbReference type="EMBL" id="KFG59016.1"/>
    </source>
</evidence>
<gene>
    <name evidence="1" type="ORF">TGRUB_358350</name>
</gene>
<protein>
    <submittedName>
        <fullName evidence="1">ATG carboxy-terminal domain protein</fullName>
    </submittedName>
</protein>
<reference evidence="1 2" key="1">
    <citation type="submission" date="2014-05" db="EMBL/GenBank/DDBJ databases">
        <authorList>
            <person name="Sibley D."/>
            <person name="Venepally P."/>
            <person name="Karamycheva S."/>
            <person name="Hadjithomas M."/>
            <person name="Khan A."/>
            <person name="Brunk B."/>
            <person name="Roos D."/>
            <person name="Caler E."/>
            <person name="Lorenzi H."/>
        </authorList>
    </citation>
    <scope>NUCLEOTIDE SEQUENCE [LARGE SCALE GENOMIC DNA]</scope>
    <source>
        <strain evidence="1 2">RUB</strain>
    </source>
</reference>
<dbReference type="Proteomes" id="UP000028834">
    <property type="component" value="Unassembled WGS sequence"/>
</dbReference>
<proteinExistence type="predicted"/>
<comment type="caution">
    <text evidence="1">The sequence shown here is derived from an EMBL/GenBank/DDBJ whole genome shotgun (WGS) entry which is preliminary data.</text>
</comment>
<organism evidence="1 2">
    <name type="scientific">Toxoplasma gondii RUB</name>
    <dbReference type="NCBI Taxonomy" id="935652"/>
    <lineage>
        <taxon>Eukaryota</taxon>
        <taxon>Sar</taxon>
        <taxon>Alveolata</taxon>
        <taxon>Apicomplexa</taxon>
        <taxon>Conoidasida</taxon>
        <taxon>Coccidia</taxon>
        <taxon>Eucoccidiorida</taxon>
        <taxon>Eimeriorina</taxon>
        <taxon>Sarcocystidae</taxon>
        <taxon>Toxoplasma</taxon>
    </lineage>
</organism>
<dbReference type="AlphaFoldDB" id="A0A086LQU8"/>
<sequence>MRSAHYILQLLDRRCTPGVCPAYPSSTLRLVPARGREPEDPEDDGLECRVLALPSTRERRRDFRPRDLQPRDFHELHGRPASRQHRDALGISTSRHFTDILEEASGFGSSATGIDGERGNDWAVVRLGAEGSYEPHSIAHGLSDGFCCVRRGLVSARQVAERLCPPPSFVFSSLAAFRGEDGPERPRGMQPEGRGVMSAVVVGTECVQVLARLLPIFILRPMLGFTEGITRTLQGTRNQLVPRLREERLAKLREPSCRVQRFTEDEEEGPTPL</sequence>
<accession>A0A086LQU8</accession>
<evidence type="ECO:0000313" key="2">
    <source>
        <dbReference type="Proteomes" id="UP000028834"/>
    </source>
</evidence>
<dbReference type="VEuPathDB" id="ToxoDB:TGRUB_358350"/>